<dbReference type="PROSITE" id="PS50833">
    <property type="entry name" value="BRIX"/>
    <property type="match status" value="1"/>
</dbReference>
<dbReference type="GO" id="GO:0032040">
    <property type="term" value="C:small-subunit processome"/>
    <property type="evidence" value="ECO:0007669"/>
    <property type="project" value="TreeGrafter"/>
</dbReference>
<accession>A0A7S0H3L1</accession>
<protein>
    <recommendedName>
        <fullName evidence="1">Brix domain-containing protein</fullName>
    </recommendedName>
</protein>
<dbReference type="AlphaFoldDB" id="A0A7S0H3L1"/>
<dbReference type="InterPro" id="IPR044281">
    <property type="entry name" value="IMP4/RPF1"/>
</dbReference>
<organism evidence="2">
    <name type="scientific">Amorphochlora amoebiformis</name>
    <dbReference type="NCBI Taxonomy" id="1561963"/>
    <lineage>
        <taxon>Eukaryota</taxon>
        <taxon>Sar</taxon>
        <taxon>Rhizaria</taxon>
        <taxon>Cercozoa</taxon>
        <taxon>Chlorarachniophyceae</taxon>
        <taxon>Amorphochlora</taxon>
    </lineage>
</organism>
<dbReference type="Gene3D" id="3.40.50.10480">
    <property type="entry name" value="Probable brix-domain ribosomal biogenesis protein"/>
    <property type="match status" value="1"/>
</dbReference>
<dbReference type="GO" id="GO:0030515">
    <property type="term" value="F:snoRNA binding"/>
    <property type="evidence" value="ECO:0007669"/>
    <property type="project" value="TreeGrafter"/>
</dbReference>
<feature type="domain" description="Brix" evidence="1">
    <location>
        <begin position="83"/>
        <end position="266"/>
    </location>
</feature>
<dbReference type="GO" id="GO:0034457">
    <property type="term" value="C:Mpp10 complex"/>
    <property type="evidence" value="ECO:0007669"/>
    <property type="project" value="UniProtKB-ARBA"/>
</dbReference>
<dbReference type="GO" id="GO:0006364">
    <property type="term" value="P:rRNA processing"/>
    <property type="evidence" value="ECO:0007669"/>
    <property type="project" value="InterPro"/>
</dbReference>
<dbReference type="GO" id="GO:0005654">
    <property type="term" value="C:nucleoplasm"/>
    <property type="evidence" value="ECO:0007669"/>
    <property type="project" value="UniProtKB-ARBA"/>
</dbReference>
<dbReference type="FunFam" id="3.40.50.10480:FF:000001">
    <property type="entry name" value="IMP4, U3 small nucleolar ribonucleoprotein"/>
    <property type="match status" value="1"/>
</dbReference>
<dbReference type="Pfam" id="PF04427">
    <property type="entry name" value="Brix"/>
    <property type="match status" value="1"/>
</dbReference>
<evidence type="ECO:0000313" key="2">
    <source>
        <dbReference type="EMBL" id="CAD8458352.1"/>
    </source>
</evidence>
<name>A0A7S0H3L1_9EUKA</name>
<gene>
    <name evidence="2" type="ORF">LAMO00422_LOCUS17303</name>
</gene>
<evidence type="ECO:0000259" key="1">
    <source>
        <dbReference type="PROSITE" id="PS50833"/>
    </source>
</evidence>
<dbReference type="GO" id="GO:0042274">
    <property type="term" value="P:ribosomal small subunit biogenesis"/>
    <property type="evidence" value="ECO:0007669"/>
    <property type="project" value="UniProtKB-ARBA"/>
</dbReference>
<dbReference type="GO" id="GO:0042134">
    <property type="term" value="F:rRNA primary transcript binding"/>
    <property type="evidence" value="ECO:0007669"/>
    <property type="project" value="InterPro"/>
</dbReference>
<proteinExistence type="predicted"/>
<dbReference type="InterPro" id="IPR007109">
    <property type="entry name" value="Brix"/>
</dbReference>
<dbReference type="EMBL" id="HBEM01025489">
    <property type="protein sequence ID" value="CAD8458352.1"/>
    <property type="molecule type" value="Transcribed_RNA"/>
</dbReference>
<dbReference type="SMART" id="SM00879">
    <property type="entry name" value="Brix"/>
    <property type="match status" value="1"/>
</dbReference>
<dbReference type="PANTHER" id="PTHR22734:SF2">
    <property type="entry name" value="U3 SMALL NUCLEOLAR RIBONUCLEOPROTEIN PROTEIN IMP4"/>
    <property type="match status" value="1"/>
</dbReference>
<dbReference type="PANTHER" id="PTHR22734">
    <property type="entry name" value="U3 SMALL NUCLEOLAR RIBONUCLEOPROTEIN PROTEIN IMP4"/>
    <property type="match status" value="1"/>
</dbReference>
<dbReference type="SUPFAM" id="SSF52954">
    <property type="entry name" value="Class II aaRS ABD-related"/>
    <property type="match status" value="1"/>
</dbReference>
<sequence>MIRRNIRLRREYLYRKSLEGKERAEYEKKRQIRAALEDGKRIPTELRNESNALLDNIKFDDTRTKEMRSTIDDEYSKAGIRDPKILLTTSHSPSSRLAQFAKELKLIFPNTQRINRGSTKIKELMEAARANDVTDVIIVHEHRGNPDGLIVSHMPYGPTAFFGISEVILRHDIQDREMGPMSEAYPHLVMPNFSSKLGHRVKTILKYLFPVPKLDSRRVITFANRNDQISFRHHTFKKPGHNEVDLTEVGPRFEMKLYQIKLGTLEMREADDEWVLRPYMNTARKRKVLS</sequence>
<reference evidence="2" key="1">
    <citation type="submission" date="2021-01" db="EMBL/GenBank/DDBJ databases">
        <authorList>
            <person name="Corre E."/>
            <person name="Pelletier E."/>
            <person name="Niang G."/>
            <person name="Scheremetjew M."/>
            <person name="Finn R."/>
            <person name="Kale V."/>
            <person name="Holt S."/>
            <person name="Cochrane G."/>
            <person name="Meng A."/>
            <person name="Brown T."/>
            <person name="Cohen L."/>
        </authorList>
    </citation>
    <scope>NUCLEOTIDE SEQUENCE</scope>
    <source>
        <strain evidence="2">CCMP2058</strain>
    </source>
</reference>